<dbReference type="FunFam" id="2.10.110.10:FF:000013">
    <property type="entry name" value="Four and a half LIM domains 1"/>
    <property type="match status" value="1"/>
</dbReference>
<keyword evidence="4 7" id="KW-0862">Zinc</keyword>
<evidence type="ECO:0000259" key="9">
    <source>
        <dbReference type="PROSITE" id="PS50023"/>
    </source>
</evidence>
<keyword evidence="11" id="KW-1185">Reference proteome</keyword>
<evidence type="ECO:0000256" key="6">
    <source>
        <dbReference type="ARBA" id="ARBA00059927"/>
    </source>
</evidence>
<dbReference type="Ensembl" id="ENSGACT00000071571.1">
    <property type="protein sequence ID" value="ENSGACP00000029407.1"/>
    <property type="gene ID" value="ENSGACG00000020432.2"/>
</dbReference>
<feature type="domain" description="LIM zinc-binding" evidence="9">
    <location>
        <begin position="158"/>
        <end position="219"/>
    </location>
</feature>
<evidence type="ECO:0000256" key="4">
    <source>
        <dbReference type="ARBA" id="ARBA00022833"/>
    </source>
</evidence>
<feature type="region of interest" description="Disordered" evidence="8">
    <location>
        <begin position="1"/>
        <end position="75"/>
    </location>
</feature>
<evidence type="ECO:0000256" key="2">
    <source>
        <dbReference type="ARBA" id="ARBA00022737"/>
    </source>
</evidence>
<dbReference type="GO" id="GO:0007517">
    <property type="term" value="P:muscle organ development"/>
    <property type="evidence" value="ECO:0007669"/>
    <property type="project" value="InterPro"/>
</dbReference>
<dbReference type="Proteomes" id="UP000007635">
    <property type="component" value="Chromosome VII"/>
</dbReference>
<dbReference type="InterPro" id="IPR042997">
    <property type="entry name" value="Fhl1"/>
</dbReference>
<reference evidence="10 11" key="1">
    <citation type="journal article" date="2021" name="G3 (Bethesda)">
        <title>Improved contiguity of the threespine stickleback genome using long-read sequencing.</title>
        <authorList>
            <person name="Nath S."/>
            <person name="Shaw D.E."/>
            <person name="White M.A."/>
        </authorList>
    </citation>
    <scope>NUCLEOTIDE SEQUENCE [LARGE SCALE GENOMIC DNA]</scope>
    <source>
        <strain evidence="10 11">Lake Benthic</strain>
    </source>
</reference>
<dbReference type="SUPFAM" id="SSF57716">
    <property type="entry name" value="Glucocorticoid receptor-like (DNA-binding domain)"/>
    <property type="match status" value="4"/>
</dbReference>
<keyword evidence="1 7" id="KW-0479">Metal-binding</keyword>
<dbReference type="CDD" id="cd09429">
    <property type="entry name" value="LIM3_FHL1"/>
    <property type="match status" value="1"/>
</dbReference>
<dbReference type="SMART" id="SM00132">
    <property type="entry name" value="LIM"/>
    <property type="match status" value="4"/>
</dbReference>
<evidence type="ECO:0000256" key="1">
    <source>
        <dbReference type="ARBA" id="ARBA00022723"/>
    </source>
</evidence>
<keyword evidence="3" id="KW-0863">Zinc-finger</keyword>
<evidence type="ECO:0000313" key="10">
    <source>
        <dbReference type="Ensembl" id="ENSGACP00000029407.1"/>
    </source>
</evidence>
<dbReference type="Gene3D" id="2.10.110.10">
    <property type="entry name" value="Cysteine Rich Protein"/>
    <property type="match status" value="4"/>
</dbReference>
<dbReference type="GO" id="GO:0008270">
    <property type="term" value="F:zinc ion binding"/>
    <property type="evidence" value="ECO:0007669"/>
    <property type="project" value="UniProtKB-KW"/>
</dbReference>
<reference evidence="10" key="3">
    <citation type="submission" date="2025-09" db="UniProtKB">
        <authorList>
            <consortium name="Ensembl"/>
        </authorList>
    </citation>
    <scope>IDENTIFICATION</scope>
</reference>
<name>A0AAQ4NSG8_GASAC</name>
<keyword evidence="2" id="KW-0677">Repeat</keyword>
<organism evidence="10 11">
    <name type="scientific">Gasterosteus aculeatus aculeatus</name>
    <name type="common">three-spined stickleback</name>
    <dbReference type="NCBI Taxonomy" id="481459"/>
    <lineage>
        <taxon>Eukaryota</taxon>
        <taxon>Metazoa</taxon>
        <taxon>Chordata</taxon>
        <taxon>Craniata</taxon>
        <taxon>Vertebrata</taxon>
        <taxon>Euteleostomi</taxon>
        <taxon>Actinopterygii</taxon>
        <taxon>Neopterygii</taxon>
        <taxon>Teleostei</taxon>
        <taxon>Neoteleostei</taxon>
        <taxon>Acanthomorphata</taxon>
        <taxon>Eupercaria</taxon>
        <taxon>Perciformes</taxon>
        <taxon>Cottioidei</taxon>
        <taxon>Gasterosteales</taxon>
        <taxon>Gasterosteidae</taxon>
        <taxon>Gasterosteus</taxon>
    </lineage>
</organism>
<comment type="function">
    <text evidence="6">May have an involvement in muscle development or hypertrophy. Isoform 2 binds to RBP-J and plays a negative regulatory role in the RBP-J-mediated transcription in mammalian systems.</text>
</comment>
<feature type="compositionally biased region" description="Low complexity" evidence="8">
    <location>
        <begin position="54"/>
        <end position="69"/>
    </location>
</feature>
<protein>
    <recommendedName>
        <fullName evidence="9">LIM zinc-binding domain-containing protein</fullName>
    </recommendedName>
</protein>
<dbReference type="AlphaFoldDB" id="A0AAQ4NSG8"/>
<evidence type="ECO:0000256" key="5">
    <source>
        <dbReference type="ARBA" id="ARBA00023038"/>
    </source>
</evidence>
<accession>A0AAQ4NSG8</accession>
<evidence type="ECO:0000256" key="7">
    <source>
        <dbReference type="PROSITE-ProRule" id="PRU00125"/>
    </source>
</evidence>
<keyword evidence="5 7" id="KW-0440">LIM domain</keyword>
<evidence type="ECO:0000313" key="11">
    <source>
        <dbReference type="Proteomes" id="UP000007635"/>
    </source>
</evidence>
<feature type="domain" description="LIM zinc-binding" evidence="9">
    <location>
        <begin position="278"/>
        <end position="338"/>
    </location>
</feature>
<sequence>MLKKKKPLSFHLSQPRVSSPPPPERRWPRARTASTAERTSGGRGSSATKAGRCASAATPSSAPTPAPSAVGRSPWNPRCVQQLSIKTHCSSRLSRGTAFHFPSCHTSVLPQELSHKGRFWHEECFRCAKCYKPLAKEPFSTKDDRIMCGKCCSREDAPRCHGCYKAIPAGTESVEYKGNSWHDECFTCFGCKRPIGSLSFLSKGSDVYCNPCYDKKFAKLCVCCKKAITSGGVNYQDQPWHVHCFVCSSCSKPLAGSSFTKHEDQVFCVDCYKSSVAKKCSGCQNPITGFGKGVNVVKYEGSSWHEYCFNCKKCSLSLSNKRFVANGKEILCSDCGNK</sequence>
<dbReference type="PROSITE" id="PS00478">
    <property type="entry name" value="LIM_DOMAIN_1"/>
    <property type="match status" value="2"/>
</dbReference>
<evidence type="ECO:0000256" key="3">
    <source>
        <dbReference type="ARBA" id="ARBA00022771"/>
    </source>
</evidence>
<reference evidence="10" key="2">
    <citation type="submission" date="2025-08" db="UniProtKB">
        <authorList>
            <consortium name="Ensembl"/>
        </authorList>
    </citation>
    <scope>IDENTIFICATION</scope>
</reference>
<dbReference type="PANTHER" id="PTHR47029">
    <property type="entry name" value="FOUR AND A HALF LIM DOMAINS PROTEIN 1"/>
    <property type="match status" value="1"/>
</dbReference>
<proteinExistence type="predicted"/>
<dbReference type="GeneTree" id="ENSGT00940000154833"/>
<dbReference type="GO" id="GO:0044325">
    <property type="term" value="F:transmembrane transporter binding"/>
    <property type="evidence" value="ECO:0007669"/>
    <property type="project" value="TreeGrafter"/>
</dbReference>
<dbReference type="CDD" id="cd09424">
    <property type="entry name" value="LIM2_FHL1"/>
    <property type="match status" value="1"/>
</dbReference>
<dbReference type="PROSITE" id="PS50023">
    <property type="entry name" value="LIM_DOMAIN_2"/>
    <property type="match status" value="2"/>
</dbReference>
<dbReference type="FunFam" id="2.10.110.10:FF:000072">
    <property type="entry name" value="Four and a half LIM domains protein 1"/>
    <property type="match status" value="1"/>
</dbReference>
<dbReference type="PANTHER" id="PTHR47029:SF2">
    <property type="entry name" value="FOUR AND A HALF LIM DOMAINS PROTEIN 1"/>
    <property type="match status" value="1"/>
</dbReference>
<evidence type="ECO:0000256" key="8">
    <source>
        <dbReference type="SAM" id="MobiDB-lite"/>
    </source>
</evidence>
<dbReference type="FunFam" id="2.10.110.10:FF:000050">
    <property type="entry name" value="Four and a half LIM domains protein 1"/>
    <property type="match status" value="1"/>
</dbReference>
<dbReference type="Pfam" id="PF00412">
    <property type="entry name" value="LIM"/>
    <property type="match status" value="4"/>
</dbReference>
<dbReference type="InterPro" id="IPR001781">
    <property type="entry name" value="Znf_LIM"/>
</dbReference>